<dbReference type="EMBL" id="PJQM01000136">
    <property type="protein sequence ID" value="RCI06525.1"/>
    <property type="molecule type" value="Genomic_DNA"/>
</dbReference>
<keyword evidence="2" id="KW-0926">Vacuole</keyword>
<evidence type="ECO:0000259" key="7">
    <source>
        <dbReference type="PROSITE" id="PS51382"/>
    </source>
</evidence>
<dbReference type="GO" id="GO:0006799">
    <property type="term" value="P:polyphosphate biosynthetic process"/>
    <property type="evidence" value="ECO:0007669"/>
    <property type="project" value="UniProtKB-ARBA"/>
</dbReference>
<dbReference type="Pfam" id="PF09359">
    <property type="entry name" value="VTC"/>
    <property type="match status" value="1"/>
</dbReference>
<evidence type="ECO:0000256" key="3">
    <source>
        <dbReference type="ARBA" id="ARBA00022692"/>
    </source>
</evidence>
<dbReference type="Pfam" id="PF02656">
    <property type="entry name" value="DUF202"/>
    <property type="match status" value="1"/>
</dbReference>
<evidence type="ECO:0000256" key="1">
    <source>
        <dbReference type="ARBA" id="ARBA00004128"/>
    </source>
</evidence>
<evidence type="ECO:0000256" key="2">
    <source>
        <dbReference type="ARBA" id="ARBA00022554"/>
    </source>
</evidence>
<proteinExistence type="predicted"/>
<keyword evidence="9" id="KW-1185">Reference proteome</keyword>
<dbReference type="AlphaFoldDB" id="A0A367KWF5"/>
<organism evidence="8 9">
    <name type="scientific">Rhizopus stolonifer</name>
    <name type="common">Rhizopus nigricans</name>
    <dbReference type="NCBI Taxonomy" id="4846"/>
    <lineage>
        <taxon>Eukaryota</taxon>
        <taxon>Fungi</taxon>
        <taxon>Fungi incertae sedis</taxon>
        <taxon>Mucoromycota</taxon>
        <taxon>Mucoromycotina</taxon>
        <taxon>Mucoromycetes</taxon>
        <taxon>Mucorales</taxon>
        <taxon>Mucorineae</taxon>
        <taxon>Rhizopodaceae</taxon>
        <taxon>Rhizopus</taxon>
    </lineage>
</organism>
<feature type="transmembrane region" description="Helical" evidence="6">
    <location>
        <begin position="452"/>
        <end position="472"/>
    </location>
</feature>
<dbReference type="STRING" id="4846.A0A367KWF5"/>
<dbReference type="Gene3D" id="3.20.100.30">
    <property type="entry name" value="VTC, catalytic tunnel domain"/>
    <property type="match status" value="1"/>
</dbReference>
<dbReference type="PANTHER" id="PTHR46140:SF1">
    <property type="entry name" value="VACUOLAR TRANSPORTER CHAPERONE COMPLEX SUBUNIT 4-RELATED"/>
    <property type="match status" value="1"/>
</dbReference>
<feature type="transmembrane region" description="Helical" evidence="6">
    <location>
        <begin position="415"/>
        <end position="432"/>
    </location>
</feature>
<dbReference type="PROSITE" id="PS51382">
    <property type="entry name" value="SPX"/>
    <property type="match status" value="1"/>
</dbReference>
<protein>
    <submittedName>
        <fullName evidence="8">Vacuolar transporter chaperone</fullName>
    </submittedName>
</protein>
<name>A0A367KWF5_RHIST</name>
<dbReference type="InterPro" id="IPR051572">
    <property type="entry name" value="VTC_Complex_Subunit"/>
</dbReference>
<sequence>MKFGLYLSEHLYSPWKQEYIQYDSFKKLLKQPIWTFEDEMEFTHRIDKEMESISRFIDTKEKEPRGPHETQLLVDFIHLNTLGFQKILKKHDKWTEFTLQHRFIGLRQVDQNMAYHQITYWIHPDQLKELEAVLLFHLPKTHTKATHSVYYDQSDFRHYTNLLQKNGELLRTTLQENVMMFERKTCKEKQVAHYMVSKPSHLAHKDQNVDWMQYTKPLLSCDYQGTLYSADPGCLLTLKTNLRFSSEGRQEYFPYSILLLQITEKIPEWLTEFTEHSHLVNEVPYFEEYLHGMMLLFQPPLLPWWLHQKIPTHSIPIDKPTTQSLLSRIKERFQYPFGQTENGPVFKTDAEMHLFRWLTAKLTQSPLPEKLSKRIEPKLFLGNERILMSWLTFCALLLTLALSLLNFGDQVSRQSGTFFIFIAMAVASYALLRFQYRAWQIRFRDEYRYDDIYGPAGLCFVFILALLINFGLRMSHPTQHPLN</sequence>
<dbReference type="Proteomes" id="UP000253551">
    <property type="component" value="Unassembled WGS sequence"/>
</dbReference>
<evidence type="ECO:0000313" key="9">
    <source>
        <dbReference type="Proteomes" id="UP000253551"/>
    </source>
</evidence>
<reference evidence="8 9" key="1">
    <citation type="journal article" date="2018" name="G3 (Bethesda)">
        <title>Phylogenetic and Phylogenomic Definition of Rhizopus Species.</title>
        <authorList>
            <person name="Gryganskyi A.P."/>
            <person name="Golan J."/>
            <person name="Dolatabadi S."/>
            <person name="Mondo S."/>
            <person name="Robb S."/>
            <person name="Idnurm A."/>
            <person name="Muszewska A."/>
            <person name="Steczkiewicz K."/>
            <person name="Masonjones S."/>
            <person name="Liao H.L."/>
            <person name="Gajdeczka M.T."/>
            <person name="Anike F."/>
            <person name="Vuek A."/>
            <person name="Anishchenko I.M."/>
            <person name="Voigt K."/>
            <person name="de Hoog G.S."/>
            <person name="Smith M.E."/>
            <person name="Heitman J."/>
            <person name="Vilgalys R."/>
            <person name="Stajich J.E."/>
        </authorList>
    </citation>
    <scope>NUCLEOTIDE SEQUENCE [LARGE SCALE GENOMIC DNA]</scope>
    <source>
        <strain evidence="8 9">LSU 92-RS-03</strain>
    </source>
</reference>
<evidence type="ECO:0000256" key="5">
    <source>
        <dbReference type="ARBA" id="ARBA00023136"/>
    </source>
</evidence>
<feature type="domain" description="SPX" evidence="7">
    <location>
        <begin position="1"/>
        <end position="195"/>
    </location>
</feature>
<keyword evidence="3 6" id="KW-0812">Transmembrane</keyword>
<keyword evidence="4 6" id="KW-1133">Transmembrane helix</keyword>
<evidence type="ECO:0000256" key="4">
    <source>
        <dbReference type="ARBA" id="ARBA00022989"/>
    </source>
</evidence>
<dbReference type="InterPro" id="IPR004331">
    <property type="entry name" value="SPX_dom"/>
</dbReference>
<dbReference type="GO" id="GO:0033254">
    <property type="term" value="C:vacuolar transporter chaperone complex"/>
    <property type="evidence" value="ECO:0007669"/>
    <property type="project" value="TreeGrafter"/>
</dbReference>
<keyword evidence="5 6" id="KW-0472">Membrane</keyword>
<dbReference type="InterPro" id="IPR042267">
    <property type="entry name" value="VTC_sf"/>
</dbReference>
<gene>
    <name evidence="8" type="primary">VTC4_17</name>
    <name evidence="8" type="ORF">CU098_012225</name>
</gene>
<dbReference type="InterPro" id="IPR018966">
    <property type="entry name" value="VTC_domain"/>
</dbReference>
<dbReference type="OrthoDB" id="2278074at2759"/>
<dbReference type="PANTHER" id="PTHR46140">
    <property type="entry name" value="VACUOLAR TRANSPORTER CHAPERONE 1-RELATED"/>
    <property type="match status" value="1"/>
</dbReference>
<evidence type="ECO:0000256" key="6">
    <source>
        <dbReference type="SAM" id="Phobius"/>
    </source>
</evidence>
<evidence type="ECO:0000313" key="8">
    <source>
        <dbReference type="EMBL" id="RCI06525.1"/>
    </source>
</evidence>
<dbReference type="InterPro" id="IPR003807">
    <property type="entry name" value="DUF202"/>
</dbReference>
<comment type="caution">
    <text evidence="8">The sequence shown here is derived from an EMBL/GenBank/DDBJ whole genome shotgun (WGS) entry which is preliminary data.</text>
</comment>
<accession>A0A367KWF5</accession>
<feature type="transmembrane region" description="Helical" evidence="6">
    <location>
        <begin position="387"/>
        <end position="408"/>
    </location>
</feature>
<dbReference type="GO" id="GO:0000329">
    <property type="term" value="C:fungal-type vacuole membrane"/>
    <property type="evidence" value="ECO:0007669"/>
    <property type="project" value="TreeGrafter"/>
</dbReference>
<comment type="subcellular location">
    <subcellularLocation>
        <location evidence="1">Vacuole membrane</location>
        <topology evidence="1">Multi-pass membrane protein</topology>
    </subcellularLocation>
</comment>